<feature type="region of interest" description="Disordered" evidence="1">
    <location>
        <begin position="465"/>
        <end position="672"/>
    </location>
</feature>
<feature type="compositionally biased region" description="Polar residues" evidence="1">
    <location>
        <begin position="242"/>
        <end position="251"/>
    </location>
</feature>
<feature type="compositionally biased region" description="Low complexity" evidence="1">
    <location>
        <begin position="100"/>
        <end position="112"/>
    </location>
</feature>
<feature type="compositionally biased region" description="Polar residues" evidence="1">
    <location>
        <begin position="84"/>
        <end position="95"/>
    </location>
</feature>
<evidence type="ECO:0000313" key="2">
    <source>
        <dbReference type="EMBL" id="KAG7163080.1"/>
    </source>
</evidence>
<feature type="compositionally biased region" description="Polar residues" evidence="1">
    <location>
        <begin position="877"/>
        <end position="892"/>
    </location>
</feature>
<feature type="compositionally biased region" description="Polar residues" evidence="1">
    <location>
        <begin position="47"/>
        <end position="59"/>
    </location>
</feature>
<evidence type="ECO:0000313" key="3">
    <source>
        <dbReference type="Proteomes" id="UP000747542"/>
    </source>
</evidence>
<feature type="compositionally biased region" description="Polar residues" evidence="1">
    <location>
        <begin position="298"/>
        <end position="321"/>
    </location>
</feature>
<protein>
    <submittedName>
        <fullName evidence="2">Putative Transforming acidic coiled-coil-containing protein 3-like 2</fullName>
    </submittedName>
</protein>
<gene>
    <name evidence="2" type="primary">Tacc3-L2</name>
    <name evidence="2" type="ORF">Hamer_G002151</name>
</gene>
<feature type="region of interest" description="Disordered" evidence="1">
    <location>
        <begin position="390"/>
        <end position="449"/>
    </location>
</feature>
<feature type="compositionally biased region" description="Polar residues" evidence="1">
    <location>
        <begin position="534"/>
        <end position="553"/>
    </location>
</feature>
<dbReference type="AlphaFoldDB" id="A0A8J5JRZ1"/>
<comment type="caution">
    <text evidence="2">The sequence shown here is derived from an EMBL/GenBank/DDBJ whole genome shotgun (WGS) entry which is preliminary data.</text>
</comment>
<feature type="compositionally biased region" description="Basic and acidic residues" evidence="1">
    <location>
        <begin position="630"/>
        <end position="653"/>
    </location>
</feature>
<dbReference type="EMBL" id="JAHLQT010026502">
    <property type="protein sequence ID" value="KAG7163080.1"/>
    <property type="molecule type" value="Genomic_DNA"/>
</dbReference>
<feature type="compositionally biased region" description="Basic and acidic residues" evidence="1">
    <location>
        <begin position="999"/>
        <end position="1031"/>
    </location>
</feature>
<feature type="compositionally biased region" description="Low complexity" evidence="1">
    <location>
        <begin position="26"/>
        <end position="35"/>
    </location>
</feature>
<reference evidence="2" key="1">
    <citation type="journal article" date="2021" name="Sci. Adv.">
        <title>The American lobster genome reveals insights on longevity, neural, and immune adaptations.</title>
        <authorList>
            <person name="Polinski J.M."/>
            <person name="Zimin A.V."/>
            <person name="Clark K.F."/>
            <person name="Kohn A.B."/>
            <person name="Sadowski N."/>
            <person name="Timp W."/>
            <person name="Ptitsyn A."/>
            <person name="Khanna P."/>
            <person name="Romanova D.Y."/>
            <person name="Williams P."/>
            <person name="Greenwood S.J."/>
            <person name="Moroz L.L."/>
            <person name="Walt D.R."/>
            <person name="Bodnar A.G."/>
        </authorList>
    </citation>
    <scope>NUCLEOTIDE SEQUENCE</scope>
    <source>
        <strain evidence="2">GMGI-L3</strain>
    </source>
</reference>
<feature type="compositionally biased region" description="Basic and acidic residues" evidence="1">
    <location>
        <begin position="505"/>
        <end position="517"/>
    </location>
</feature>
<feature type="compositionally biased region" description="Low complexity" evidence="1">
    <location>
        <begin position="411"/>
        <end position="423"/>
    </location>
</feature>
<feature type="compositionally biased region" description="Low complexity" evidence="1">
    <location>
        <begin position="60"/>
        <end position="77"/>
    </location>
</feature>
<feature type="compositionally biased region" description="Polar residues" evidence="1">
    <location>
        <begin position="8"/>
        <end position="18"/>
    </location>
</feature>
<name>A0A8J5JRZ1_HOMAM</name>
<feature type="region of interest" description="Disordered" evidence="1">
    <location>
        <begin position="230"/>
        <end position="251"/>
    </location>
</feature>
<feature type="region of interest" description="Disordered" evidence="1">
    <location>
        <begin position="938"/>
        <end position="969"/>
    </location>
</feature>
<feature type="compositionally biased region" description="Basic and acidic residues" evidence="1">
    <location>
        <begin position="322"/>
        <end position="332"/>
    </location>
</feature>
<proteinExistence type="predicted"/>
<feature type="region of interest" description="Disordered" evidence="1">
    <location>
        <begin position="298"/>
        <end position="332"/>
    </location>
</feature>
<feature type="compositionally biased region" description="Basic and acidic residues" evidence="1">
    <location>
        <begin position="397"/>
        <end position="410"/>
    </location>
</feature>
<feature type="region of interest" description="Disordered" evidence="1">
    <location>
        <begin position="861"/>
        <end position="918"/>
    </location>
</feature>
<feature type="region of interest" description="Disordered" evidence="1">
    <location>
        <begin position="685"/>
        <end position="747"/>
    </location>
</feature>
<feature type="region of interest" description="Disordered" evidence="1">
    <location>
        <begin position="1"/>
        <end position="116"/>
    </location>
</feature>
<feature type="region of interest" description="Disordered" evidence="1">
    <location>
        <begin position="1114"/>
        <end position="1148"/>
    </location>
</feature>
<sequence length="1240" mass="135284">MNFLRNLIQGSQSANKADTGQKKKGPTAPLGLAGPPGNPEQEAEGQKNLTVITQENAIISSPPSTPSSLPSETSSHSLSKECDTASTTEDTSFASCLTGDPSSASDTSPTSPVKELVSSLGVVKTPAGQVNLLDSSVNSDSEYESAEELDLPPDRAAVVEVQPTSENLIPPSRLTDQAEGTQQEVSVPLAVLDQPNDLFLPVHEESIIVTKTEVPAAVPVAVESPVVSTDSTPVTVGKESENLTSERPTSTPSTICDSVVIVTKREVIEESVSKGVEHVTWSKPESELDGVVTSSCSADSTRSVEVTVPQENNNNLDSTDSGEIKSGSKDIEAQSLTQDILVSKVIENESQSCQVTSDVDSELALQSESQVIGEKQKSEGEICSKHIVETPELAGEQAEKHQTRETKDSTTEYPTPEVTPTVTAHSLEASREEQQQQPPPTQVIDPDDIPIVAKKSYNLDFLDALDDPNFNPFATKTSVRSSPPPTPDPGCKLPPLKPAVRKKKGGEERKKVSEEVKTPPVAGHTVSEAKVNEDQTVSQRKQETNSPDSSSFEVDQRLPVPGVTTVDDLNKNIPEIPSEGIEQPQKSEQLLEITFDEPVNSISRPPRKLGKKPQLKQQRQPVKKTPPKTKVIEKNNNRVEDESITESDTKPEQGDDDLPIPPSKGYNLDFLNNLDDGNFNPFATKCSVSNSPPREGFTLPDDKEFDKPKPKTTVPAKEAHAKKGFSVIKPKAKTNVPAADESDSPQKIVEETVKLETDSLEKSGEKTAKLKVVSPQKSVKETSKLEPVVNHCESNSIKPTEEEEEIPIRPKGGYNLDFLDDPNFNPFQTRSPLESKTLNVTESEPVPKDIVVAKENCVSEEVDSYSECDKQSVVVPKTQSDSNEEQPSQTPQKEVKEESGPIIEKADKEETRERETLVDEREEIKIVEDKVQVVNESQQVAALREPQGCEEKTKAPEEETPDVTDSLSRLAKEKFESDAELSQLKRNAQISEEVSQALRDLKQESRSEFETEDDSRRKSENDISETEKEFNLPKVPSIGTIGQLDSLEFAQLLGNEASRLAEEFMNCSTDSGLPDSDDSSCVKPNSVESVMADTNCTKSPQYGAHLDENVNPFQRHSRLSRSPPLGKREAVCGAESGDSANMQDPFNPRRSLKRESVMGEERLDTLSLDDDSGIVLGTRSDLETEVNHSEAGPEIATGLTSSDLRCASQCKYKLFDEVCENSPLATPPHLLCVIFWHAFS</sequence>
<feature type="compositionally biased region" description="Polar residues" evidence="1">
    <location>
        <begin position="472"/>
        <end position="481"/>
    </location>
</feature>
<feature type="compositionally biased region" description="Polar residues" evidence="1">
    <location>
        <begin position="825"/>
        <end position="834"/>
    </location>
</feature>
<keyword evidence="3" id="KW-1185">Reference proteome</keyword>
<feature type="compositionally biased region" description="Basic and acidic residues" evidence="1">
    <location>
        <begin position="947"/>
        <end position="957"/>
    </location>
</feature>
<feature type="compositionally biased region" description="Basic and acidic residues" evidence="1">
    <location>
        <begin position="893"/>
        <end position="918"/>
    </location>
</feature>
<feature type="compositionally biased region" description="Basic residues" evidence="1">
    <location>
        <begin position="605"/>
        <end position="614"/>
    </location>
</feature>
<feature type="region of interest" description="Disordered" evidence="1">
    <location>
        <begin position="790"/>
        <end position="834"/>
    </location>
</feature>
<evidence type="ECO:0000256" key="1">
    <source>
        <dbReference type="SAM" id="MobiDB-lite"/>
    </source>
</evidence>
<dbReference type="Proteomes" id="UP000747542">
    <property type="component" value="Unassembled WGS sequence"/>
</dbReference>
<organism evidence="2 3">
    <name type="scientific">Homarus americanus</name>
    <name type="common">American lobster</name>
    <dbReference type="NCBI Taxonomy" id="6706"/>
    <lineage>
        <taxon>Eukaryota</taxon>
        <taxon>Metazoa</taxon>
        <taxon>Ecdysozoa</taxon>
        <taxon>Arthropoda</taxon>
        <taxon>Crustacea</taxon>
        <taxon>Multicrustacea</taxon>
        <taxon>Malacostraca</taxon>
        <taxon>Eumalacostraca</taxon>
        <taxon>Eucarida</taxon>
        <taxon>Decapoda</taxon>
        <taxon>Pleocyemata</taxon>
        <taxon>Astacidea</taxon>
        <taxon>Nephropoidea</taxon>
        <taxon>Nephropidae</taxon>
        <taxon>Homarus</taxon>
    </lineage>
</organism>
<accession>A0A8J5JRZ1</accession>
<feature type="region of interest" description="Disordered" evidence="1">
    <location>
        <begin position="996"/>
        <end position="1037"/>
    </location>
</feature>
<feature type="compositionally biased region" description="Basic and acidic residues" evidence="1">
    <location>
        <begin position="700"/>
        <end position="709"/>
    </location>
</feature>